<sequence>MTQQERSMFNCPVEATLSLIGGKYKPIILWHLIKEPLHYMELQRLIPGATPKMLSQQLRGLETSGMISREVRPEKPPRTIYSLTEFGKSIIPVLDVMCTWGTDYLNGLNVKTPCQKQERG</sequence>
<evidence type="ECO:0000256" key="3">
    <source>
        <dbReference type="ARBA" id="ARBA00023163"/>
    </source>
</evidence>
<evidence type="ECO:0000259" key="4">
    <source>
        <dbReference type="PROSITE" id="PS51118"/>
    </source>
</evidence>
<proteinExistence type="predicted"/>
<dbReference type="SUPFAM" id="SSF46785">
    <property type="entry name" value="Winged helix' DNA-binding domain"/>
    <property type="match status" value="1"/>
</dbReference>
<dbReference type="PANTHER" id="PTHR33204:SF29">
    <property type="entry name" value="TRANSCRIPTIONAL REGULATOR"/>
    <property type="match status" value="1"/>
</dbReference>
<evidence type="ECO:0000256" key="1">
    <source>
        <dbReference type="ARBA" id="ARBA00023015"/>
    </source>
</evidence>
<reference evidence="5 6" key="1">
    <citation type="submission" date="2018-08" db="EMBL/GenBank/DDBJ databases">
        <title>A genome reference for cultivated species of the human gut microbiota.</title>
        <authorList>
            <person name="Zou Y."/>
            <person name="Xue W."/>
            <person name="Luo G."/>
        </authorList>
    </citation>
    <scope>NUCLEOTIDE SEQUENCE [LARGE SCALE GENOMIC DNA]</scope>
    <source>
        <strain evidence="5 6">AF14-18</strain>
    </source>
</reference>
<dbReference type="Pfam" id="PF01638">
    <property type="entry name" value="HxlR"/>
    <property type="match status" value="1"/>
</dbReference>
<name>A0A412Z5X5_9FIRM</name>
<gene>
    <name evidence="5" type="ORF">DWW02_13860</name>
</gene>
<evidence type="ECO:0000256" key="2">
    <source>
        <dbReference type="ARBA" id="ARBA00023125"/>
    </source>
</evidence>
<evidence type="ECO:0000313" key="6">
    <source>
        <dbReference type="Proteomes" id="UP000284543"/>
    </source>
</evidence>
<dbReference type="InterPro" id="IPR002577">
    <property type="entry name" value="HTH_HxlR"/>
</dbReference>
<comment type="caution">
    <text evidence="5">The sequence shown here is derived from an EMBL/GenBank/DDBJ whole genome shotgun (WGS) entry which is preliminary data.</text>
</comment>
<dbReference type="InterPro" id="IPR036390">
    <property type="entry name" value="WH_DNA-bd_sf"/>
</dbReference>
<dbReference type="PANTHER" id="PTHR33204">
    <property type="entry name" value="TRANSCRIPTIONAL REGULATOR, MARR FAMILY"/>
    <property type="match status" value="1"/>
</dbReference>
<accession>A0A412Z5X5</accession>
<dbReference type="InterPro" id="IPR036388">
    <property type="entry name" value="WH-like_DNA-bd_sf"/>
</dbReference>
<dbReference type="RefSeq" id="WP_118018755.1">
    <property type="nucleotide sequence ID" value="NZ_CAUHGS010000004.1"/>
</dbReference>
<dbReference type="Gene3D" id="1.10.10.10">
    <property type="entry name" value="Winged helix-like DNA-binding domain superfamily/Winged helix DNA-binding domain"/>
    <property type="match status" value="1"/>
</dbReference>
<keyword evidence="3" id="KW-0804">Transcription</keyword>
<dbReference type="Proteomes" id="UP000284543">
    <property type="component" value="Unassembled WGS sequence"/>
</dbReference>
<dbReference type="EMBL" id="QRZM01000005">
    <property type="protein sequence ID" value="RGV75387.1"/>
    <property type="molecule type" value="Genomic_DNA"/>
</dbReference>
<dbReference type="AlphaFoldDB" id="A0A412Z5X5"/>
<dbReference type="PROSITE" id="PS51118">
    <property type="entry name" value="HTH_HXLR"/>
    <property type="match status" value="1"/>
</dbReference>
<protein>
    <submittedName>
        <fullName evidence="5">Transcriptional regulator</fullName>
    </submittedName>
</protein>
<dbReference type="GO" id="GO:0003677">
    <property type="term" value="F:DNA binding"/>
    <property type="evidence" value="ECO:0007669"/>
    <property type="project" value="UniProtKB-KW"/>
</dbReference>
<keyword evidence="1" id="KW-0805">Transcription regulation</keyword>
<keyword evidence="2" id="KW-0238">DNA-binding</keyword>
<evidence type="ECO:0000313" key="5">
    <source>
        <dbReference type="EMBL" id="RGV75387.1"/>
    </source>
</evidence>
<organism evidence="5 6">
    <name type="scientific">Enterocloster bolteae</name>
    <dbReference type="NCBI Taxonomy" id="208479"/>
    <lineage>
        <taxon>Bacteria</taxon>
        <taxon>Bacillati</taxon>
        <taxon>Bacillota</taxon>
        <taxon>Clostridia</taxon>
        <taxon>Lachnospirales</taxon>
        <taxon>Lachnospiraceae</taxon>
        <taxon>Enterocloster</taxon>
    </lineage>
</organism>
<feature type="domain" description="HTH hxlR-type" evidence="4">
    <location>
        <begin position="11"/>
        <end position="109"/>
    </location>
</feature>